<feature type="compositionally biased region" description="Acidic residues" evidence="1">
    <location>
        <begin position="317"/>
        <end position="326"/>
    </location>
</feature>
<accession>A0A1J9Q8N9</accession>
<feature type="region of interest" description="Disordered" evidence="1">
    <location>
        <begin position="213"/>
        <end position="236"/>
    </location>
</feature>
<evidence type="ECO:0000313" key="2">
    <source>
        <dbReference type="EMBL" id="OJD12300.1"/>
    </source>
</evidence>
<dbReference type="AlphaFoldDB" id="A0A1J9Q8N9"/>
<protein>
    <submittedName>
        <fullName evidence="2">Uncharacterized protein</fullName>
    </submittedName>
</protein>
<dbReference type="PANTHER" id="PTHR10933:SF9">
    <property type="entry name" value="IMMUNOGLOBULIN-BINDING PROTEIN 1"/>
    <property type="match status" value="1"/>
</dbReference>
<dbReference type="EMBL" id="LGRN01000423">
    <property type="protein sequence ID" value="OJD12300.1"/>
    <property type="molecule type" value="Genomic_DNA"/>
</dbReference>
<name>A0A1J9Q8N9_9EURO</name>
<dbReference type="InterPro" id="IPR038511">
    <property type="entry name" value="TAP42/TAP46-like_sf"/>
</dbReference>
<dbReference type="GO" id="GO:0051721">
    <property type="term" value="F:protein phosphatase 2A binding"/>
    <property type="evidence" value="ECO:0007669"/>
    <property type="project" value="TreeGrafter"/>
</dbReference>
<dbReference type="Pfam" id="PF04177">
    <property type="entry name" value="TAP42"/>
    <property type="match status" value="1"/>
</dbReference>
<feature type="region of interest" description="Disordered" evidence="1">
    <location>
        <begin position="301"/>
        <end position="353"/>
    </location>
</feature>
<proteinExistence type="predicted"/>
<dbReference type="PANTHER" id="PTHR10933">
    <property type="entry name" value="IMMUNOGLOBULIN-BINDING PROTEIN 1"/>
    <property type="match status" value="1"/>
</dbReference>
<feature type="compositionally biased region" description="Basic and acidic residues" evidence="1">
    <location>
        <begin position="220"/>
        <end position="230"/>
    </location>
</feature>
<feature type="compositionally biased region" description="Basic and acidic residues" evidence="1">
    <location>
        <begin position="327"/>
        <end position="336"/>
    </location>
</feature>
<dbReference type="STRING" id="1447872.A0A1J9Q8N9"/>
<dbReference type="GO" id="GO:0009966">
    <property type="term" value="P:regulation of signal transduction"/>
    <property type="evidence" value="ECO:0007669"/>
    <property type="project" value="InterPro"/>
</dbReference>
<gene>
    <name evidence="2" type="ORF">AJ78_07076</name>
</gene>
<dbReference type="OrthoDB" id="10261753at2759"/>
<dbReference type="Proteomes" id="UP000182235">
    <property type="component" value="Unassembled WGS sequence"/>
</dbReference>
<dbReference type="Gene3D" id="1.25.40.540">
    <property type="entry name" value="TAP42-like family"/>
    <property type="match status" value="1"/>
</dbReference>
<organism evidence="2 3">
    <name type="scientific">Emergomyces pasteurianus Ep9510</name>
    <dbReference type="NCBI Taxonomy" id="1447872"/>
    <lineage>
        <taxon>Eukaryota</taxon>
        <taxon>Fungi</taxon>
        <taxon>Dikarya</taxon>
        <taxon>Ascomycota</taxon>
        <taxon>Pezizomycotina</taxon>
        <taxon>Eurotiomycetes</taxon>
        <taxon>Eurotiomycetidae</taxon>
        <taxon>Onygenales</taxon>
        <taxon>Ajellomycetaceae</taxon>
        <taxon>Emergomyces</taxon>
    </lineage>
</organism>
<keyword evidence="3" id="KW-1185">Reference proteome</keyword>
<dbReference type="GO" id="GO:0035303">
    <property type="term" value="P:regulation of dephosphorylation"/>
    <property type="evidence" value="ECO:0007669"/>
    <property type="project" value="TreeGrafter"/>
</dbReference>
<dbReference type="InterPro" id="IPR007304">
    <property type="entry name" value="TAP46-like"/>
</dbReference>
<sequence>MEIKTAETLHALFSRAKSQKKALESPSSENTPQLSDVIAEFEECQRRIAQLSLFSANESLDDITSGDLQYLTVDYILADLLQRSYDTDRIKSLQRSRDEYEKYLESLDQYGLLSPGDRKLYERYAESPWSFRLAPLNDAAARRNIKVSRFREEKELKHRLEYLSQNQNSLQSDDDLVRQLYLAEINLYTHQTFQALDMLSQELSMLSSVQATAPSTSPVYDHDTRQRDSSDTTGFSDRLDIGLAKGIRRGTGPLLSKTGVPLQPFVLTSKRTELREGVFRPGHNLPTMSIDEYLEEERKRGGIIEGGGEQSGQPKEIDEDDLEKADEETMKARAWDEFTEDNPRGSGNTLNRG</sequence>
<evidence type="ECO:0000256" key="1">
    <source>
        <dbReference type="SAM" id="MobiDB-lite"/>
    </source>
</evidence>
<reference evidence="2 3" key="1">
    <citation type="submission" date="2015-07" db="EMBL/GenBank/DDBJ databases">
        <title>Emmonsia species relationships and genome sequence.</title>
        <authorList>
            <consortium name="The Broad Institute Genomics Platform"/>
            <person name="Cuomo C.A."/>
            <person name="Munoz J.F."/>
            <person name="Imamovic A."/>
            <person name="Priest M.E."/>
            <person name="Young S."/>
            <person name="Clay O.K."/>
            <person name="McEwen J.G."/>
        </authorList>
    </citation>
    <scope>NUCLEOTIDE SEQUENCE [LARGE SCALE GENOMIC DNA]</scope>
    <source>
        <strain evidence="2 3">UAMH 9510</strain>
    </source>
</reference>
<dbReference type="GO" id="GO:0005829">
    <property type="term" value="C:cytosol"/>
    <property type="evidence" value="ECO:0007669"/>
    <property type="project" value="TreeGrafter"/>
</dbReference>
<dbReference type="VEuPathDB" id="FungiDB:AJ78_07076"/>
<comment type="caution">
    <text evidence="2">The sequence shown here is derived from an EMBL/GenBank/DDBJ whole genome shotgun (WGS) entry which is preliminary data.</text>
</comment>
<evidence type="ECO:0000313" key="3">
    <source>
        <dbReference type="Proteomes" id="UP000182235"/>
    </source>
</evidence>